<evidence type="ECO:0000313" key="2">
    <source>
        <dbReference type="Proteomes" id="UP001597368"/>
    </source>
</evidence>
<evidence type="ECO:0008006" key="3">
    <source>
        <dbReference type="Google" id="ProtNLM"/>
    </source>
</evidence>
<protein>
    <recommendedName>
        <fullName evidence="3">Tetracycline repressor TetR C-terminal domain-containing protein</fullName>
    </recommendedName>
</protein>
<accession>A0ABW4TDD8</accession>
<dbReference type="RefSeq" id="WP_379582891.1">
    <property type="nucleotide sequence ID" value="NZ_JBHUFV010000100.1"/>
</dbReference>
<dbReference type="SUPFAM" id="SSF48498">
    <property type="entry name" value="Tetracyclin repressor-like, C-terminal domain"/>
    <property type="match status" value="1"/>
</dbReference>
<name>A0ABW4TDD8_9ACTN</name>
<organism evidence="1 2">
    <name type="scientific">Nonomuraea mangrovi</name>
    <dbReference type="NCBI Taxonomy" id="2316207"/>
    <lineage>
        <taxon>Bacteria</taxon>
        <taxon>Bacillati</taxon>
        <taxon>Actinomycetota</taxon>
        <taxon>Actinomycetes</taxon>
        <taxon>Streptosporangiales</taxon>
        <taxon>Streptosporangiaceae</taxon>
        <taxon>Nonomuraea</taxon>
    </lineage>
</organism>
<gene>
    <name evidence="1" type="ORF">ACFSKW_52130</name>
</gene>
<dbReference type="Proteomes" id="UP001597368">
    <property type="component" value="Unassembled WGS sequence"/>
</dbReference>
<proteinExistence type="predicted"/>
<reference evidence="2" key="1">
    <citation type="journal article" date="2019" name="Int. J. Syst. Evol. Microbiol.">
        <title>The Global Catalogue of Microorganisms (GCM) 10K type strain sequencing project: providing services to taxonomists for standard genome sequencing and annotation.</title>
        <authorList>
            <consortium name="The Broad Institute Genomics Platform"/>
            <consortium name="The Broad Institute Genome Sequencing Center for Infectious Disease"/>
            <person name="Wu L."/>
            <person name="Ma J."/>
        </authorList>
    </citation>
    <scope>NUCLEOTIDE SEQUENCE [LARGE SCALE GENOMIC DNA]</scope>
    <source>
        <strain evidence="2">ICMP 6774ER</strain>
    </source>
</reference>
<keyword evidence="2" id="KW-1185">Reference proteome</keyword>
<dbReference type="Gene3D" id="1.10.357.10">
    <property type="entry name" value="Tetracycline Repressor, domain 2"/>
    <property type="match status" value="1"/>
</dbReference>
<evidence type="ECO:0000313" key="1">
    <source>
        <dbReference type="EMBL" id="MFD1940037.1"/>
    </source>
</evidence>
<comment type="caution">
    <text evidence="1">The sequence shown here is derived from an EMBL/GenBank/DDBJ whole genome shotgun (WGS) entry which is preliminary data.</text>
</comment>
<sequence length="45" mass="4972">MRAQRHAYPTLAAHGHPSANDWDDAFHRGLGYLIDGIRANTVRAA</sequence>
<dbReference type="EMBL" id="JBHUFV010000100">
    <property type="protein sequence ID" value="MFD1940037.1"/>
    <property type="molecule type" value="Genomic_DNA"/>
</dbReference>
<dbReference type="InterPro" id="IPR036271">
    <property type="entry name" value="Tet_transcr_reg_TetR-rel_C_sf"/>
</dbReference>